<organism evidence="2 3">
    <name type="scientific">Thermothelomyces thermophilus (strain ATCC 42464 / BCRC 31852 / DSM 1799)</name>
    <name type="common">Sporotrichum thermophile</name>
    <dbReference type="NCBI Taxonomy" id="573729"/>
    <lineage>
        <taxon>Eukaryota</taxon>
        <taxon>Fungi</taxon>
        <taxon>Dikarya</taxon>
        <taxon>Ascomycota</taxon>
        <taxon>Pezizomycotina</taxon>
        <taxon>Sordariomycetes</taxon>
        <taxon>Sordariomycetidae</taxon>
        <taxon>Sordariales</taxon>
        <taxon>Chaetomiaceae</taxon>
        <taxon>Thermothelomyces</taxon>
    </lineage>
</organism>
<evidence type="ECO:0000313" key="2">
    <source>
        <dbReference type="EMBL" id="AEO55213.1"/>
    </source>
</evidence>
<protein>
    <submittedName>
        <fullName evidence="2">Uncharacterized protein</fullName>
    </submittedName>
</protein>
<proteinExistence type="predicted"/>
<dbReference type="EMBL" id="CP003002">
    <property type="protein sequence ID" value="AEO55213.1"/>
    <property type="molecule type" value="Genomic_DNA"/>
</dbReference>
<dbReference type="HOGENOM" id="CLU_190133_1_0_1"/>
<dbReference type="InParanoid" id="G2Q3F3"/>
<dbReference type="KEGG" id="mtm:MYCTH_86076"/>
<sequence>MPASHSEQLRAVIENKGLKFHLKAGNAKWECTIYDRNTHEKRKAERTNSSSSVSTTGPSSSPSSSTKSH</sequence>
<accession>G2Q3F3</accession>
<dbReference type="VEuPathDB" id="FungiDB:MYCTH_86076"/>
<evidence type="ECO:0000313" key="3">
    <source>
        <dbReference type="Proteomes" id="UP000007322"/>
    </source>
</evidence>
<dbReference type="Proteomes" id="UP000007322">
    <property type="component" value="Chromosome 1"/>
</dbReference>
<dbReference type="AlphaFoldDB" id="G2Q3F3"/>
<dbReference type="OMA" id="ARWECTL"/>
<keyword evidence="3" id="KW-1185">Reference proteome</keyword>
<dbReference type="eggNOG" id="ENOG502RAI6">
    <property type="taxonomic scope" value="Eukaryota"/>
</dbReference>
<name>G2Q3F3_THET4</name>
<dbReference type="GeneID" id="11511674"/>
<dbReference type="OrthoDB" id="5221152at2759"/>
<dbReference type="RefSeq" id="XP_003660458.1">
    <property type="nucleotide sequence ID" value="XM_003660410.1"/>
</dbReference>
<evidence type="ECO:0000256" key="1">
    <source>
        <dbReference type="SAM" id="MobiDB-lite"/>
    </source>
</evidence>
<reference evidence="2 3" key="1">
    <citation type="journal article" date="2011" name="Nat. Biotechnol.">
        <title>Comparative genomic analysis of the thermophilic biomass-degrading fungi Myceliophthora thermophila and Thielavia terrestris.</title>
        <authorList>
            <person name="Berka R.M."/>
            <person name="Grigoriev I.V."/>
            <person name="Otillar R."/>
            <person name="Salamov A."/>
            <person name="Grimwood J."/>
            <person name="Reid I."/>
            <person name="Ishmael N."/>
            <person name="John T."/>
            <person name="Darmond C."/>
            <person name="Moisan M.-C."/>
            <person name="Henrissat B."/>
            <person name="Coutinho P.M."/>
            <person name="Lombard V."/>
            <person name="Natvig D.O."/>
            <person name="Lindquist E."/>
            <person name="Schmutz J."/>
            <person name="Lucas S."/>
            <person name="Harris P."/>
            <person name="Powlowski J."/>
            <person name="Bellemare A."/>
            <person name="Taylor D."/>
            <person name="Butler G."/>
            <person name="de Vries R.P."/>
            <person name="Allijn I.E."/>
            <person name="van den Brink J."/>
            <person name="Ushinsky S."/>
            <person name="Storms R."/>
            <person name="Powell A.J."/>
            <person name="Paulsen I.T."/>
            <person name="Elbourne L.D.H."/>
            <person name="Baker S.E."/>
            <person name="Magnuson J."/>
            <person name="LaBoissiere S."/>
            <person name="Clutterbuck A.J."/>
            <person name="Martinez D."/>
            <person name="Wogulis M."/>
            <person name="de Leon A.L."/>
            <person name="Rey M.W."/>
            <person name="Tsang A."/>
        </authorList>
    </citation>
    <scope>NUCLEOTIDE SEQUENCE [LARGE SCALE GENOMIC DNA]</scope>
    <source>
        <strain evidence="3">ATCC 42464 / BCRC 31852 / DSM 1799</strain>
    </source>
</reference>
<gene>
    <name evidence="2" type="ORF">MYCTH_86076</name>
</gene>
<feature type="region of interest" description="Disordered" evidence="1">
    <location>
        <begin position="36"/>
        <end position="69"/>
    </location>
</feature>
<feature type="compositionally biased region" description="Low complexity" evidence="1">
    <location>
        <begin position="49"/>
        <end position="69"/>
    </location>
</feature>
<feature type="compositionally biased region" description="Basic and acidic residues" evidence="1">
    <location>
        <begin position="36"/>
        <end position="46"/>
    </location>
</feature>